<accession>A0A6C0JQG2</accession>
<keyword evidence="1" id="KW-0472">Membrane</keyword>
<evidence type="ECO:0000256" key="1">
    <source>
        <dbReference type="SAM" id="Phobius"/>
    </source>
</evidence>
<organism evidence="2">
    <name type="scientific">viral metagenome</name>
    <dbReference type="NCBI Taxonomy" id="1070528"/>
    <lineage>
        <taxon>unclassified sequences</taxon>
        <taxon>metagenomes</taxon>
        <taxon>organismal metagenomes</taxon>
    </lineage>
</organism>
<evidence type="ECO:0000313" key="2">
    <source>
        <dbReference type="EMBL" id="QHU06920.1"/>
    </source>
</evidence>
<reference evidence="2" key="1">
    <citation type="journal article" date="2020" name="Nature">
        <title>Giant virus diversity and host interactions through global metagenomics.</title>
        <authorList>
            <person name="Schulz F."/>
            <person name="Roux S."/>
            <person name="Paez-Espino D."/>
            <person name="Jungbluth S."/>
            <person name="Walsh D.A."/>
            <person name="Denef V.J."/>
            <person name="McMahon K.D."/>
            <person name="Konstantinidis K.T."/>
            <person name="Eloe-Fadrosh E.A."/>
            <person name="Kyrpides N.C."/>
            <person name="Woyke T."/>
        </authorList>
    </citation>
    <scope>NUCLEOTIDE SEQUENCE</scope>
    <source>
        <strain evidence="2">GVMAG-S-1038524-41</strain>
    </source>
</reference>
<feature type="transmembrane region" description="Helical" evidence="1">
    <location>
        <begin position="166"/>
        <end position="186"/>
    </location>
</feature>
<dbReference type="AlphaFoldDB" id="A0A6C0JQG2"/>
<sequence>MTSQLNINEYSEKAFVVRGDTKPYKDNLLNRRGKWNPNLKGGAGWIFSKRHLPTMKLFIDRVNRGISPTPVLKKPAKLVVDTPTPSRKRKAEETVRERYERKLLREWEAELKSKMDNKATEHQGPFHFPSSGALLGDHPNFSMGVNNGKCMVEPRSDTRKLNRKRISLTMVFITMVFITTALAISIQMDYVHIPEEVTDWVSTKVEIMRSINGTHIRSLLND</sequence>
<keyword evidence="1" id="KW-1133">Transmembrane helix</keyword>
<keyword evidence="1" id="KW-0812">Transmembrane</keyword>
<proteinExistence type="predicted"/>
<protein>
    <submittedName>
        <fullName evidence="2">Uncharacterized protein</fullName>
    </submittedName>
</protein>
<name>A0A6C0JQG2_9ZZZZ</name>
<dbReference type="EMBL" id="MN740669">
    <property type="protein sequence ID" value="QHU06920.1"/>
    <property type="molecule type" value="Genomic_DNA"/>
</dbReference>